<reference evidence="1" key="1">
    <citation type="submission" date="2018-05" db="EMBL/GenBank/DDBJ databases">
        <title>Draft genome of Mucuna pruriens seed.</title>
        <authorList>
            <person name="Nnadi N.E."/>
            <person name="Vos R."/>
            <person name="Hasami M.H."/>
            <person name="Devisetty U.K."/>
            <person name="Aguiy J.C."/>
        </authorList>
    </citation>
    <scope>NUCLEOTIDE SEQUENCE [LARGE SCALE GENOMIC DNA]</scope>
    <source>
        <strain evidence="1">JCA_2017</strain>
    </source>
</reference>
<name>A0A371F8N2_MUCPR</name>
<dbReference type="Proteomes" id="UP000257109">
    <property type="component" value="Unassembled WGS sequence"/>
</dbReference>
<organism evidence="1 2">
    <name type="scientific">Mucuna pruriens</name>
    <name type="common">Velvet bean</name>
    <name type="synonym">Dolichos pruriens</name>
    <dbReference type="NCBI Taxonomy" id="157652"/>
    <lineage>
        <taxon>Eukaryota</taxon>
        <taxon>Viridiplantae</taxon>
        <taxon>Streptophyta</taxon>
        <taxon>Embryophyta</taxon>
        <taxon>Tracheophyta</taxon>
        <taxon>Spermatophyta</taxon>
        <taxon>Magnoliopsida</taxon>
        <taxon>eudicotyledons</taxon>
        <taxon>Gunneridae</taxon>
        <taxon>Pentapetalae</taxon>
        <taxon>rosids</taxon>
        <taxon>fabids</taxon>
        <taxon>Fabales</taxon>
        <taxon>Fabaceae</taxon>
        <taxon>Papilionoideae</taxon>
        <taxon>50 kb inversion clade</taxon>
        <taxon>NPAAA clade</taxon>
        <taxon>indigoferoid/millettioid clade</taxon>
        <taxon>Phaseoleae</taxon>
        <taxon>Mucuna</taxon>
    </lineage>
</organism>
<feature type="non-terminal residue" evidence="1">
    <location>
        <position position="1"/>
    </location>
</feature>
<sequence length="61" mass="6974">MPKGMIVNLAMKITCLFRIQRSLLLHKSNLMMPEPIKVLLAPILDVEVGDASKRRQSARHY</sequence>
<dbReference type="AlphaFoldDB" id="A0A371F8N2"/>
<proteinExistence type="predicted"/>
<keyword evidence="2" id="KW-1185">Reference proteome</keyword>
<gene>
    <name evidence="1" type="ORF">CR513_45575</name>
</gene>
<accession>A0A371F8N2</accession>
<evidence type="ECO:0000313" key="2">
    <source>
        <dbReference type="Proteomes" id="UP000257109"/>
    </source>
</evidence>
<protein>
    <submittedName>
        <fullName evidence="1">Uncharacterized protein</fullName>
    </submittedName>
</protein>
<dbReference type="EMBL" id="QJKJ01010104">
    <property type="protein sequence ID" value="RDX74655.1"/>
    <property type="molecule type" value="Genomic_DNA"/>
</dbReference>
<evidence type="ECO:0000313" key="1">
    <source>
        <dbReference type="EMBL" id="RDX74655.1"/>
    </source>
</evidence>
<comment type="caution">
    <text evidence="1">The sequence shown here is derived from an EMBL/GenBank/DDBJ whole genome shotgun (WGS) entry which is preliminary data.</text>
</comment>
<feature type="non-terminal residue" evidence="1">
    <location>
        <position position="61"/>
    </location>
</feature>